<dbReference type="AlphaFoldDB" id="A0A4C1V640"/>
<reference evidence="1 2" key="1">
    <citation type="journal article" date="2019" name="Commun. Biol.">
        <title>The bagworm genome reveals a unique fibroin gene that provides high tensile strength.</title>
        <authorList>
            <person name="Kono N."/>
            <person name="Nakamura H."/>
            <person name="Ohtoshi R."/>
            <person name="Tomita M."/>
            <person name="Numata K."/>
            <person name="Arakawa K."/>
        </authorList>
    </citation>
    <scope>NUCLEOTIDE SEQUENCE [LARGE SCALE GENOMIC DNA]</scope>
</reference>
<dbReference type="EMBL" id="BGZK01000284">
    <property type="protein sequence ID" value="GBP34099.1"/>
    <property type="molecule type" value="Genomic_DNA"/>
</dbReference>
<protein>
    <recommendedName>
        <fullName evidence="3">HTH CENPB-type domain-containing protein</fullName>
    </recommendedName>
</protein>
<evidence type="ECO:0000313" key="2">
    <source>
        <dbReference type="Proteomes" id="UP000299102"/>
    </source>
</evidence>
<evidence type="ECO:0000313" key="1">
    <source>
        <dbReference type="EMBL" id="GBP34099.1"/>
    </source>
</evidence>
<dbReference type="GO" id="GO:0005634">
    <property type="term" value="C:nucleus"/>
    <property type="evidence" value="ECO:0007669"/>
    <property type="project" value="TreeGrafter"/>
</dbReference>
<dbReference type="InterPro" id="IPR050863">
    <property type="entry name" value="CenT-Element_Derived"/>
</dbReference>
<gene>
    <name evidence="1" type="ORF">EVAR_28232_1</name>
</gene>
<dbReference type="PANTHER" id="PTHR19303:SF74">
    <property type="entry name" value="POGO TRANSPOSABLE ELEMENT WITH KRAB DOMAIN"/>
    <property type="match status" value="1"/>
</dbReference>
<proteinExistence type="predicted"/>
<organism evidence="1 2">
    <name type="scientific">Eumeta variegata</name>
    <name type="common">Bagworm moth</name>
    <name type="synonym">Eumeta japonica</name>
    <dbReference type="NCBI Taxonomy" id="151549"/>
    <lineage>
        <taxon>Eukaryota</taxon>
        <taxon>Metazoa</taxon>
        <taxon>Ecdysozoa</taxon>
        <taxon>Arthropoda</taxon>
        <taxon>Hexapoda</taxon>
        <taxon>Insecta</taxon>
        <taxon>Pterygota</taxon>
        <taxon>Neoptera</taxon>
        <taxon>Endopterygota</taxon>
        <taxon>Lepidoptera</taxon>
        <taxon>Glossata</taxon>
        <taxon>Ditrysia</taxon>
        <taxon>Tineoidea</taxon>
        <taxon>Psychidae</taxon>
        <taxon>Oiketicinae</taxon>
        <taxon>Eumeta</taxon>
    </lineage>
</organism>
<dbReference type="PANTHER" id="PTHR19303">
    <property type="entry name" value="TRANSPOSON"/>
    <property type="match status" value="1"/>
</dbReference>
<comment type="caution">
    <text evidence="1">The sequence shown here is derived from an EMBL/GenBank/DDBJ whole genome shotgun (WGS) entry which is preliminary data.</text>
</comment>
<keyword evidence="2" id="KW-1185">Reference proteome</keyword>
<evidence type="ECO:0008006" key="3">
    <source>
        <dbReference type="Google" id="ProtNLM"/>
    </source>
</evidence>
<name>A0A4C1V640_EUMVA</name>
<dbReference type="GO" id="GO:0003677">
    <property type="term" value="F:DNA binding"/>
    <property type="evidence" value="ECO:0007669"/>
    <property type="project" value="TreeGrafter"/>
</dbReference>
<dbReference type="Proteomes" id="UP000299102">
    <property type="component" value="Unassembled WGS sequence"/>
</dbReference>
<dbReference type="OrthoDB" id="71166at2759"/>
<sequence length="158" mass="17821">MTFWTQFKSFLSENPRVTPFLNNRPGQGWLKAFLKRHPSLVPRTSEGVTKASACVSETDIKKWFLEIKNYLTSENLLDVIQDPKRVFNADETGFQLCPSTGRVLAAKGDKNIYAVEQGNSKENVTVLFTFSADGRTCPPLIVFPYKRLPEKNCDISAT</sequence>
<accession>A0A4C1V640</accession>
<dbReference type="STRING" id="151549.A0A4C1V640"/>